<comment type="cofactor">
    <cofactor evidence="1">
        <name>FAD</name>
        <dbReference type="ChEBI" id="CHEBI:57692"/>
    </cofactor>
</comment>
<dbReference type="Pfam" id="PF07992">
    <property type="entry name" value="Pyr_redox_2"/>
    <property type="match status" value="1"/>
</dbReference>
<name>A0ABW2C7M6_9PSEU</name>
<evidence type="ECO:0000313" key="8">
    <source>
        <dbReference type="Proteomes" id="UP001596337"/>
    </source>
</evidence>
<gene>
    <name evidence="7" type="ORF">ACFQGD_26480</name>
</gene>
<keyword evidence="8" id="KW-1185">Reference proteome</keyword>
<dbReference type="Gene3D" id="3.30.390.30">
    <property type="match status" value="1"/>
</dbReference>
<dbReference type="Pfam" id="PF02852">
    <property type="entry name" value="Pyr_redox_dim"/>
    <property type="match status" value="1"/>
</dbReference>
<reference evidence="8" key="1">
    <citation type="journal article" date="2019" name="Int. J. Syst. Evol. Microbiol.">
        <title>The Global Catalogue of Microorganisms (GCM) 10K type strain sequencing project: providing services to taxonomists for standard genome sequencing and annotation.</title>
        <authorList>
            <consortium name="The Broad Institute Genomics Platform"/>
            <consortium name="The Broad Institute Genome Sequencing Center for Infectious Disease"/>
            <person name="Wu L."/>
            <person name="Ma J."/>
        </authorList>
    </citation>
    <scope>NUCLEOTIDE SEQUENCE [LARGE SCALE GENOMIC DNA]</scope>
    <source>
        <strain evidence="8">KCTC 32255</strain>
    </source>
</reference>
<proteinExistence type="inferred from homology"/>
<dbReference type="SUPFAM" id="SSF55424">
    <property type="entry name" value="FAD/NAD-linked reductases, dimerisation (C-terminal) domain"/>
    <property type="match status" value="1"/>
</dbReference>
<sequence length="468" mass="49530">MADQRQYDVIVIGGGSTGENAAGYARENGLTAVVVESELIGGECSYWACMPSKALLRPGEVLEAARRVPAAAPAVTGSVDVDKALRSRDKFASDWNDEGQAQWLASVDVDVVRGTGRLTGERTVEVDTGDGESVMLTARKAVVVATGSSAAVPPIEGMRDIATWDNRDVTAAKQIPRRLLILGGGVIGVEMAQAFRRLGAEEVTIIEMTDRLLANEEPFVGEELAQAFENEGIRVLTGAKATSAARESADAPVTITLDDGRELVGDEIVVAVGRKPRTDDIGLDTIGLEPGRYLDVDDHLRVKGIDSGWLYAAGDVNGRALLTHQGKYQARLVGDIIAGRDVQAWADSRAVPRVVFTDPQIAAVGKTEQQARDAGIDVRTVRHDIGSIAAGALHGKGISGTTQLVIDQSRRIIVGATFVGPGAGEVLHAATIAIVGEVPMDTLWHAVPAFPTLSEVWLRLLEADRGLG</sequence>
<evidence type="ECO:0000256" key="1">
    <source>
        <dbReference type="ARBA" id="ARBA00001974"/>
    </source>
</evidence>
<keyword evidence="4" id="KW-0274">FAD</keyword>
<dbReference type="InterPro" id="IPR016156">
    <property type="entry name" value="FAD/NAD-linked_Rdtase_dimer_sf"/>
</dbReference>
<feature type="domain" description="FAD/NAD(P)-binding" evidence="6">
    <location>
        <begin position="7"/>
        <end position="325"/>
    </location>
</feature>
<dbReference type="SUPFAM" id="SSF51905">
    <property type="entry name" value="FAD/NAD(P)-binding domain"/>
    <property type="match status" value="1"/>
</dbReference>
<dbReference type="PANTHER" id="PTHR43014">
    <property type="entry name" value="MERCURIC REDUCTASE"/>
    <property type="match status" value="1"/>
</dbReference>
<evidence type="ECO:0000313" key="7">
    <source>
        <dbReference type="EMBL" id="MFC6870682.1"/>
    </source>
</evidence>
<dbReference type="RefSeq" id="WP_345405036.1">
    <property type="nucleotide sequence ID" value="NZ_BAABLA010000119.1"/>
</dbReference>
<comment type="similarity">
    <text evidence="2">Belongs to the class-I pyridine nucleotide-disulfide oxidoreductase family.</text>
</comment>
<dbReference type="PRINTS" id="PR00368">
    <property type="entry name" value="FADPNR"/>
</dbReference>
<dbReference type="PANTHER" id="PTHR43014:SF2">
    <property type="entry name" value="MERCURIC REDUCTASE"/>
    <property type="match status" value="1"/>
</dbReference>
<evidence type="ECO:0000256" key="4">
    <source>
        <dbReference type="ARBA" id="ARBA00022827"/>
    </source>
</evidence>
<keyword evidence="3" id="KW-0285">Flavoprotein</keyword>
<dbReference type="InterPro" id="IPR036188">
    <property type="entry name" value="FAD/NAD-bd_sf"/>
</dbReference>
<evidence type="ECO:0000259" key="5">
    <source>
        <dbReference type="Pfam" id="PF02852"/>
    </source>
</evidence>
<protein>
    <submittedName>
        <fullName evidence="7">NAD(P)/FAD-dependent oxidoreductase</fullName>
    </submittedName>
</protein>
<dbReference type="EMBL" id="JBHSXX010000001">
    <property type="protein sequence ID" value="MFC6870682.1"/>
    <property type="molecule type" value="Genomic_DNA"/>
</dbReference>
<dbReference type="InterPro" id="IPR023753">
    <property type="entry name" value="FAD/NAD-binding_dom"/>
</dbReference>
<organism evidence="7 8">
    <name type="scientific">Haloechinothrix salitolerans</name>
    <dbReference type="NCBI Taxonomy" id="926830"/>
    <lineage>
        <taxon>Bacteria</taxon>
        <taxon>Bacillati</taxon>
        <taxon>Actinomycetota</taxon>
        <taxon>Actinomycetes</taxon>
        <taxon>Pseudonocardiales</taxon>
        <taxon>Pseudonocardiaceae</taxon>
        <taxon>Haloechinothrix</taxon>
    </lineage>
</organism>
<dbReference type="Gene3D" id="3.50.50.60">
    <property type="entry name" value="FAD/NAD(P)-binding domain"/>
    <property type="match status" value="2"/>
</dbReference>
<feature type="domain" description="Pyridine nucleotide-disulphide oxidoreductase dimerisation" evidence="5">
    <location>
        <begin position="351"/>
        <end position="457"/>
    </location>
</feature>
<dbReference type="Proteomes" id="UP001596337">
    <property type="component" value="Unassembled WGS sequence"/>
</dbReference>
<evidence type="ECO:0000256" key="3">
    <source>
        <dbReference type="ARBA" id="ARBA00022630"/>
    </source>
</evidence>
<dbReference type="PRINTS" id="PR00411">
    <property type="entry name" value="PNDRDTASEI"/>
</dbReference>
<dbReference type="InterPro" id="IPR004099">
    <property type="entry name" value="Pyr_nucl-diS_OxRdtase_dimer"/>
</dbReference>
<accession>A0ABW2C7M6</accession>
<dbReference type="InterPro" id="IPR001100">
    <property type="entry name" value="Pyr_nuc-diS_OxRdtase"/>
</dbReference>
<comment type="caution">
    <text evidence="7">The sequence shown here is derived from an EMBL/GenBank/DDBJ whole genome shotgun (WGS) entry which is preliminary data.</text>
</comment>
<dbReference type="PIRSF" id="PIRSF000350">
    <property type="entry name" value="Mercury_reductase_MerA"/>
    <property type="match status" value="1"/>
</dbReference>
<evidence type="ECO:0000256" key="2">
    <source>
        <dbReference type="ARBA" id="ARBA00007532"/>
    </source>
</evidence>
<evidence type="ECO:0000259" key="6">
    <source>
        <dbReference type="Pfam" id="PF07992"/>
    </source>
</evidence>